<feature type="transmembrane region" description="Helical" evidence="7">
    <location>
        <begin position="86"/>
        <end position="103"/>
    </location>
</feature>
<evidence type="ECO:0000256" key="2">
    <source>
        <dbReference type="ARBA" id="ARBA00022448"/>
    </source>
</evidence>
<dbReference type="InterPro" id="IPR036259">
    <property type="entry name" value="MFS_trans_sf"/>
</dbReference>
<dbReference type="Proteomes" id="UP001197093">
    <property type="component" value="Unassembled WGS sequence"/>
</dbReference>
<comment type="caution">
    <text evidence="8">The sequence shown here is derived from an EMBL/GenBank/DDBJ whole genome shotgun (WGS) entry which is preliminary data.</text>
</comment>
<dbReference type="GO" id="GO:0016020">
    <property type="term" value="C:membrane"/>
    <property type="evidence" value="ECO:0007669"/>
    <property type="project" value="UniProtKB-SubCell"/>
</dbReference>
<dbReference type="AlphaFoldDB" id="A0AAD4HWH9"/>
<dbReference type="Gene3D" id="1.20.1250.20">
    <property type="entry name" value="MFS general substrate transporter like domains"/>
    <property type="match status" value="1"/>
</dbReference>
<comment type="subcellular location">
    <subcellularLocation>
        <location evidence="1">Membrane</location>
        <topology evidence="1">Multi-pass membrane protein</topology>
    </subcellularLocation>
</comment>
<keyword evidence="3 7" id="KW-0812">Transmembrane</keyword>
<feature type="compositionally biased region" description="Polar residues" evidence="6">
    <location>
        <begin position="28"/>
        <end position="43"/>
    </location>
</feature>
<keyword evidence="2" id="KW-0813">Transport</keyword>
<evidence type="ECO:0000256" key="5">
    <source>
        <dbReference type="ARBA" id="ARBA00023136"/>
    </source>
</evidence>
<evidence type="ECO:0000256" key="3">
    <source>
        <dbReference type="ARBA" id="ARBA00022692"/>
    </source>
</evidence>
<feature type="transmembrane region" description="Helical" evidence="7">
    <location>
        <begin position="356"/>
        <end position="376"/>
    </location>
</feature>
<dbReference type="InterPro" id="IPR011701">
    <property type="entry name" value="MFS"/>
</dbReference>
<keyword evidence="9" id="KW-1185">Reference proteome</keyword>
<feature type="transmembrane region" description="Helical" evidence="7">
    <location>
        <begin position="322"/>
        <end position="344"/>
    </location>
</feature>
<sequence>MAAQRPHSEGAFVAVQTEHEKEVHQDDGNSGTSSPRISDQLKQSHIHERDLEDPSDGSLHQVITKEGKDILVSWTREEQARVVRKADFLFLPLFAIMFTWMAIDRANVSGVLTSTFLKDTGITRDQANTGVSLLWLGIVLLEIPSNVILHRIGPHVWIPAQVMVWGLVEILQCFVTGPGGWYAARLFLGLAESGFLPGSLYTLSQWYTQDEITSRTTAFFFGSSVASAFGSLISSGALRLEGQHGISATGILAFAFLPKSPYHTGNLFGGLVRSRGWLSEREADVFTARILYKDGNKRYTSSMRITWKDITDVLSHWATWPYLIACLSGLQSINGLSTWGATIIQSLGFSSIKANLLNAPGPILAGIFGLMLSASVDRHKRFGYAILFSGFWTLAGLIALYHLPVTSKSSWSFYAAYLVTQASPKELENRPELESEVVFNDQRGRKHRFYW</sequence>
<feature type="transmembrane region" description="Helical" evidence="7">
    <location>
        <begin position="382"/>
        <end position="403"/>
    </location>
</feature>
<proteinExistence type="predicted"/>
<dbReference type="Pfam" id="PF07690">
    <property type="entry name" value="MFS_1"/>
    <property type="match status" value="1"/>
</dbReference>
<dbReference type="PANTHER" id="PTHR43791:SF32">
    <property type="entry name" value="MAJOR FACILITATOR SUPERFAMILY (MFS) PROFILE DOMAIN-CONTAINING PROTEIN"/>
    <property type="match status" value="1"/>
</dbReference>
<feature type="transmembrane region" description="Helical" evidence="7">
    <location>
        <begin position="216"/>
        <end position="238"/>
    </location>
</feature>
<reference evidence="8" key="1">
    <citation type="submission" date="2023-02" db="EMBL/GenBank/DDBJ databases">
        <authorList>
            <person name="Palmer J.M."/>
        </authorList>
    </citation>
    <scope>NUCLEOTIDE SEQUENCE</scope>
    <source>
        <strain evidence="8">FW57</strain>
    </source>
</reference>
<evidence type="ECO:0000256" key="4">
    <source>
        <dbReference type="ARBA" id="ARBA00022989"/>
    </source>
</evidence>
<dbReference type="SUPFAM" id="SSF103473">
    <property type="entry name" value="MFS general substrate transporter"/>
    <property type="match status" value="1"/>
</dbReference>
<evidence type="ECO:0000313" key="9">
    <source>
        <dbReference type="Proteomes" id="UP001197093"/>
    </source>
</evidence>
<feature type="region of interest" description="Disordered" evidence="6">
    <location>
        <begin position="1"/>
        <end position="59"/>
    </location>
</feature>
<evidence type="ECO:0008006" key="10">
    <source>
        <dbReference type="Google" id="ProtNLM"/>
    </source>
</evidence>
<evidence type="ECO:0000313" key="8">
    <source>
        <dbReference type="EMBL" id="KAG7286907.1"/>
    </source>
</evidence>
<dbReference type="GO" id="GO:0022857">
    <property type="term" value="F:transmembrane transporter activity"/>
    <property type="evidence" value="ECO:0007669"/>
    <property type="project" value="InterPro"/>
</dbReference>
<evidence type="ECO:0000256" key="1">
    <source>
        <dbReference type="ARBA" id="ARBA00004141"/>
    </source>
</evidence>
<protein>
    <recommendedName>
        <fullName evidence="10">Major facilitator superfamily transporter</fullName>
    </recommendedName>
</protein>
<dbReference type="EMBL" id="JAHCVI010000003">
    <property type="protein sequence ID" value="KAG7286907.1"/>
    <property type="molecule type" value="Genomic_DNA"/>
</dbReference>
<feature type="transmembrane region" description="Helical" evidence="7">
    <location>
        <begin position="132"/>
        <end position="149"/>
    </location>
</feature>
<accession>A0AAD4HWH9</accession>
<dbReference type="PANTHER" id="PTHR43791">
    <property type="entry name" value="PERMEASE-RELATED"/>
    <property type="match status" value="1"/>
</dbReference>
<keyword evidence="4 7" id="KW-1133">Transmembrane helix</keyword>
<evidence type="ECO:0000256" key="7">
    <source>
        <dbReference type="SAM" id="Phobius"/>
    </source>
</evidence>
<gene>
    <name evidence="8" type="ORF">NEMBOFW57_006407</name>
</gene>
<evidence type="ECO:0000256" key="6">
    <source>
        <dbReference type="SAM" id="MobiDB-lite"/>
    </source>
</evidence>
<feature type="transmembrane region" description="Helical" evidence="7">
    <location>
        <begin position="156"/>
        <end position="177"/>
    </location>
</feature>
<name>A0AAD4HWH9_9PEZI</name>
<organism evidence="8 9">
    <name type="scientific">Staphylotrichum longicolle</name>
    <dbReference type="NCBI Taxonomy" id="669026"/>
    <lineage>
        <taxon>Eukaryota</taxon>
        <taxon>Fungi</taxon>
        <taxon>Dikarya</taxon>
        <taxon>Ascomycota</taxon>
        <taxon>Pezizomycotina</taxon>
        <taxon>Sordariomycetes</taxon>
        <taxon>Sordariomycetidae</taxon>
        <taxon>Sordariales</taxon>
        <taxon>Chaetomiaceae</taxon>
        <taxon>Staphylotrichum</taxon>
    </lineage>
</organism>
<feature type="compositionally biased region" description="Basic and acidic residues" evidence="6">
    <location>
        <begin position="17"/>
        <end position="27"/>
    </location>
</feature>
<keyword evidence="5 7" id="KW-0472">Membrane</keyword>